<evidence type="ECO:0000256" key="1">
    <source>
        <dbReference type="ARBA" id="ARBA00008857"/>
    </source>
</evidence>
<sequence>MARKAGKDRGITQRKGRKGWWVRLYDNGRERWHRCDTKSQAKALYGRLKADIREGTYFPEKFAPRKDITLRAWIKRYLEGTVNRNKAGEVLYGRRWSLLIGSRLVTQITVDDLRRIQARMRAKMKVNTKEPQRLWADATINRHFAFLRHVLMLAVKDDKLTKNPVSSLKFFPEANRTRFLTSEELDRLKGVMPPDDWKLVAFAVETGLRRGEQFSLRWNQVDLENEVLTLPMPKGGKTRHVPLSERAKTILRSFDSFLRSAWVFPGLKDVTHPMDSRAFLRRSFEPSLRRAGITGACWHSLRHTAASRRIMAGVDLVSVKEILGHRDIETTMRYAHLAPGHLREAVNRGSLSGTVTKTVTEEEEGPEEEIQPVDYMVRPEGLEPPTLGSEVRCSIQLSYGRAPV</sequence>
<organism evidence="5 6">
    <name type="scientific">Nitrospira defluvii</name>
    <dbReference type="NCBI Taxonomy" id="330214"/>
    <lineage>
        <taxon>Bacteria</taxon>
        <taxon>Pseudomonadati</taxon>
        <taxon>Nitrospirota</taxon>
        <taxon>Nitrospiria</taxon>
        <taxon>Nitrospirales</taxon>
        <taxon>Nitrospiraceae</taxon>
        <taxon>Nitrospira</taxon>
    </lineage>
</organism>
<comment type="caution">
    <text evidence="5">The sequence shown here is derived from an EMBL/GenBank/DDBJ whole genome shotgun (WGS) entry which is preliminary data.</text>
</comment>
<dbReference type="CDD" id="cd00796">
    <property type="entry name" value="INT_Rci_Hp1_C"/>
    <property type="match status" value="1"/>
</dbReference>
<dbReference type="PROSITE" id="PS51898">
    <property type="entry name" value="TYR_RECOMBINASE"/>
    <property type="match status" value="1"/>
</dbReference>
<keyword evidence="3" id="KW-0233">DNA recombination</keyword>
<gene>
    <name evidence="5" type="ORF">NSPZN2_10857</name>
</gene>
<name>A0ABM8QLB6_9BACT</name>
<feature type="domain" description="Tyr recombinase" evidence="4">
    <location>
        <begin position="175"/>
        <end position="347"/>
    </location>
</feature>
<dbReference type="InterPro" id="IPR013762">
    <property type="entry name" value="Integrase-like_cat_sf"/>
</dbReference>
<dbReference type="Gene3D" id="1.10.150.130">
    <property type="match status" value="1"/>
</dbReference>
<comment type="similarity">
    <text evidence="1">Belongs to the 'phage' integrase family.</text>
</comment>
<dbReference type="Pfam" id="PF00589">
    <property type="entry name" value="Phage_integrase"/>
    <property type="match status" value="1"/>
</dbReference>
<keyword evidence="6" id="KW-1185">Reference proteome</keyword>
<evidence type="ECO:0000256" key="3">
    <source>
        <dbReference type="ARBA" id="ARBA00023172"/>
    </source>
</evidence>
<dbReference type="EMBL" id="CAJNBJ010000001">
    <property type="protein sequence ID" value="CAE6703576.1"/>
    <property type="molecule type" value="Genomic_DNA"/>
</dbReference>
<dbReference type="Proteomes" id="UP000675880">
    <property type="component" value="Unassembled WGS sequence"/>
</dbReference>
<dbReference type="SUPFAM" id="SSF56349">
    <property type="entry name" value="DNA breaking-rejoining enzymes"/>
    <property type="match status" value="1"/>
</dbReference>
<dbReference type="InterPro" id="IPR010998">
    <property type="entry name" value="Integrase_recombinase_N"/>
</dbReference>
<evidence type="ECO:0000256" key="2">
    <source>
        <dbReference type="ARBA" id="ARBA00023125"/>
    </source>
</evidence>
<dbReference type="Gene3D" id="1.10.443.10">
    <property type="entry name" value="Intergrase catalytic core"/>
    <property type="match status" value="1"/>
</dbReference>
<evidence type="ECO:0000259" key="4">
    <source>
        <dbReference type="PROSITE" id="PS51898"/>
    </source>
</evidence>
<proteinExistence type="inferred from homology"/>
<keyword evidence="2" id="KW-0238">DNA-binding</keyword>
<protein>
    <submittedName>
        <fullName evidence="5">Integrase</fullName>
    </submittedName>
</protein>
<dbReference type="PANTHER" id="PTHR30349:SF64">
    <property type="entry name" value="PROPHAGE INTEGRASE INTD-RELATED"/>
    <property type="match status" value="1"/>
</dbReference>
<dbReference type="InterPro" id="IPR050090">
    <property type="entry name" value="Tyrosine_recombinase_XerCD"/>
</dbReference>
<dbReference type="InterPro" id="IPR011010">
    <property type="entry name" value="DNA_brk_join_enz"/>
</dbReference>
<dbReference type="PANTHER" id="PTHR30349">
    <property type="entry name" value="PHAGE INTEGRASE-RELATED"/>
    <property type="match status" value="1"/>
</dbReference>
<evidence type="ECO:0000313" key="5">
    <source>
        <dbReference type="EMBL" id="CAE6703576.1"/>
    </source>
</evidence>
<evidence type="ECO:0000313" key="6">
    <source>
        <dbReference type="Proteomes" id="UP000675880"/>
    </source>
</evidence>
<accession>A0ABM8QLB6</accession>
<dbReference type="InterPro" id="IPR002104">
    <property type="entry name" value="Integrase_catalytic"/>
</dbReference>
<reference evidence="5 6" key="1">
    <citation type="submission" date="2021-02" db="EMBL/GenBank/DDBJ databases">
        <authorList>
            <person name="Han P."/>
        </authorList>
    </citation>
    <scope>NUCLEOTIDE SEQUENCE [LARGE SCALE GENOMIC DNA]</scope>
    <source>
        <strain evidence="5">Candidatus Nitrospira sp. ZN2</strain>
    </source>
</reference>